<feature type="compositionally biased region" description="Polar residues" evidence="1">
    <location>
        <begin position="118"/>
        <end position="139"/>
    </location>
</feature>
<dbReference type="EMBL" id="JAIVFL010000001">
    <property type="protein sequence ID" value="MCI4673699.1"/>
    <property type="molecule type" value="Genomic_DNA"/>
</dbReference>
<name>A0ABS9YS99_9MYCO</name>
<dbReference type="InterPro" id="IPR050766">
    <property type="entry name" value="Bact_Lucif_Oxidored"/>
</dbReference>
<dbReference type="Gene3D" id="3.20.20.30">
    <property type="entry name" value="Luciferase-like domain"/>
    <property type="match status" value="1"/>
</dbReference>
<comment type="caution">
    <text evidence="3">The sequence shown here is derived from an EMBL/GenBank/DDBJ whole genome shotgun (WGS) entry which is preliminary data.</text>
</comment>
<evidence type="ECO:0000313" key="3">
    <source>
        <dbReference type="EMBL" id="MCI4673699.1"/>
    </source>
</evidence>
<dbReference type="Proteomes" id="UP001139068">
    <property type="component" value="Unassembled WGS sequence"/>
</dbReference>
<proteinExistence type="predicted"/>
<evidence type="ECO:0000313" key="4">
    <source>
        <dbReference type="Proteomes" id="UP001139068"/>
    </source>
</evidence>
<protein>
    <submittedName>
        <fullName evidence="3">LLM class flavin-dependent oxidoreductase</fullName>
    </submittedName>
</protein>
<dbReference type="PANTHER" id="PTHR30137:SF6">
    <property type="entry name" value="LUCIFERASE-LIKE MONOOXYGENASE"/>
    <property type="match status" value="1"/>
</dbReference>
<evidence type="ECO:0000256" key="1">
    <source>
        <dbReference type="SAM" id="MobiDB-lite"/>
    </source>
</evidence>
<feature type="region of interest" description="Disordered" evidence="1">
    <location>
        <begin position="105"/>
        <end position="144"/>
    </location>
</feature>
<reference evidence="3" key="1">
    <citation type="journal article" date="2022" name="ISME J.">
        <title>Identification of active gaseous-alkane degraders at natural gas seeps.</title>
        <authorList>
            <person name="Farhan Ul Haque M."/>
            <person name="Hernandez M."/>
            <person name="Crombie A.T."/>
            <person name="Murrell J.C."/>
        </authorList>
    </citation>
    <scope>NUCLEOTIDE SEQUENCE</scope>
    <source>
        <strain evidence="3">ANDR5</strain>
    </source>
</reference>
<dbReference type="InterPro" id="IPR036661">
    <property type="entry name" value="Luciferase-like_sf"/>
</dbReference>
<gene>
    <name evidence="3" type="ORF">K9U37_01470</name>
</gene>
<organism evidence="3 4">
    <name type="scientific">Candidatus Mycolicibacterium alkanivorans</name>
    <dbReference type="NCBI Taxonomy" id="2954114"/>
    <lineage>
        <taxon>Bacteria</taxon>
        <taxon>Bacillati</taxon>
        <taxon>Actinomycetota</taxon>
        <taxon>Actinomycetes</taxon>
        <taxon>Mycobacteriales</taxon>
        <taxon>Mycobacteriaceae</taxon>
        <taxon>Mycolicibacterium</taxon>
    </lineage>
</organism>
<dbReference type="PANTHER" id="PTHR30137">
    <property type="entry name" value="LUCIFERASE-LIKE MONOOXYGENASE"/>
    <property type="match status" value="1"/>
</dbReference>
<dbReference type="InterPro" id="IPR011251">
    <property type="entry name" value="Luciferase-like_dom"/>
</dbReference>
<evidence type="ECO:0000259" key="2">
    <source>
        <dbReference type="Pfam" id="PF00296"/>
    </source>
</evidence>
<dbReference type="Pfam" id="PF00296">
    <property type="entry name" value="Bac_luciferase"/>
    <property type="match status" value="2"/>
</dbReference>
<feature type="domain" description="Luciferase-like" evidence="2">
    <location>
        <begin position="7"/>
        <end position="118"/>
    </location>
</feature>
<keyword evidence="4" id="KW-1185">Reference proteome</keyword>
<sequence>MTVPLAILDLSPISAGCDAASALRSTVDLARHAELWGYRRYWVAEHHFVAVAGSNPAVLIGQIAAATERIRVGAAAVQLGYTTAVAVVESFGILDAFHPGRIDLGLGRSGQRRREAEQSSSAEPRTQNVRNSLGGSSLNGIPPQQDWREIDGVVVPPPFDTRTLLASPRMRALATILTQPQALAPDFAEQVDDILALLDGTHTAGGFPVHAVPGEGTGLTPWIFGSSKGQSAAVAGARGLPFVASYHSTPGSALEAVEAYRAVFTPSPTLPEPYVVVSADVVVADDTATARHLAAPYGHWVYSIRAHGGAVPYPDPDDCPPLTDEQRAVVSDRIATQFVGDADEVADKLSALQRVTGADELVVTTATYRHADRLRSHELLAKRWGLPS</sequence>
<feature type="domain" description="Luciferase-like" evidence="2">
    <location>
        <begin position="198"/>
        <end position="355"/>
    </location>
</feature>
<accession>A0ABS9YS99</accession>
<dbReference type="SUPFAM" id="SSF51679">
    <property type="entry name" value="Bacterial luciferase-like"/>
    <property type="match status" value="1"/>
</dbReference>
<dbReference type="RefSeq" id="WP_243070211.1">
    <property type="nucleotide sequence ID" value="NZ_JAIVFL010000001.1"/>
</dbReference>